<dbReference type="Proteomes" id="UP001163255">
    <property type="component" value="Chromosome"/>
</dbReference>
<feature type="chain" id="PRO_5046919318" evidence="1">
    <location>
        <begin position="20"/>
        <end position="47"/>
    </location>
</feature>
<organism evidence="2 3">
    <name type="scientific">Endozoicomonas euniceicola</name>
    <dbReference type="NCBI Taxonomy" id="1234143"/>
    <lineage>
        <taxon>Bacteria</taxon>
        <taxon>Pseudomonadati</taxon>
        <taxon>Pseudomonadota</taxon>
        <taxon>Gammaproteobacteria</taxon>
        <taxon>Oceanospirillales</taxon>
        <taxon>Endozoicomonadaceae</taxon>
        <taxon>Endozoicomonas</taxon>
    </lineage>
</organism>
<protein>
    <submittedName>
        <fullName evidence="2">Uncharacterized protein</fullName>
    </submittedName>
</protein>
<name>A0ABY6GSF3_9GAMM</name>
<evidence type="ECO:0000313" key="3">
    <source>
        <dbReference type="Proteomes" id="UP001163255"/>
    </source>
</evidence>
<reference evidence="2" key="1">
    <citation type="submission" date="2022-10" db="EMBL/GenBank/DDBJ databases">
        <title>Completed Genome Sequence of two octocoral isolated bacterium, Endozoicomonas euniceicola EF212T and Endozoicomonas gorgoniicola PS125T.</title>
        <authorList>
            <person name="Chiou Y.-J."/>
            <person name="Chen Y.-H."/>
        </authorList>
    </citation>
    <scope>NUCLEOTIDE SEQUENCE</scope>
    <source>
        <strain evidence="2">EF212</strain>
    </source>
</reference>
<keyword evidence="1" id="KW-0732">Signal</keyword>
<dbReference type="EMBL" id="CP103300">
    <property type="protein sequence ID" value="UYM15674.1"/>
    <property type="molecule type" value="Genomic_DNA"/>
</dbReference>
<gene>
    <name evidence="2" type="ORF">NX720_23050</name>
</gene>
<keyword evidence="3" id="KW-1185">Reference proteome</keyword>
<proteinExistence type="predicted"/>
<feature type="signal peptide" evidence="1">
    <location>
        <begin position="1"/>
        <end position="19"/>
    </location>
</feature>
<accession>A0ABY6GSF3</accession>
<evidence type="ECO:0000256" key="1">
    <source>
        <dbReference type="SAM" id="SignalP"/>
    </source>
</evidence>
<dbReference type="RefSeq" id="WP_262597809.1">
    <property type="nucleotide sequence ID" value="NZ_CP103300.1"/>
</dbReference>
<evidence type="ECO:0000313" key="2">
    <source>
        <dbReference type="EMBL" id="UYM15674.1"/>
    </source>
</evidence>
<sequence>MKYVTALFLSLLCSFSAYGRVISGECTTTTNKKERRIKRYKMDDAKE</sequence>